<proteinExistence type="predicted"/>
<dbReference type="AlphaFoldDB" id="A0A0A6RNZ1"/>
<dbReference type="InterPro" id="IPR002716">
    <property type="entry name" value="PIN_dom"/>
</dbReference>
<evidence type="ECO:0000259" key="1">
    <source>
        <dbReference type="Pfam" id="PF01850"/>
    </source>
</evidence>
<dbReference type="InterPro" id="IPR029060">
    <property type="entry name" value="PIN-like_dom_sf"/>
</dbReference>
<feature type="domain" description="PIN" evidence="1">
    <location>
        <begin position="18"/>
        <end position="165"/>
    </location>
</feature>
<sequence length="180" mass="21078">MRKQDIRTYTFSDDDRLFFDANIWLYIYGPLLSQQDVKFSSTYARALQKIRNAQSHLFIDALVLSEFINTYARLEYRQRFANTYPTFKRFRKSPDFKSVAQDIANNAKRIVRLCKRCDLPLLSLMDILDEYAQGTADYNDQLIAEICLANDFILVTHDADFSQFNHLNLLTANQRLLNAP</sequence>
<accession>A0A0A6RNZ1</accession>
<name>A0A0A6RNZ1_9GAMM</name>
<gene>
    <name evidence="2" type="ORF">PN36_22300</name>
</gene>
<organism evidence="2 3">
    <name type="scientific">Candidatus Thiomargarita nelsonii</name>
    <dbReference type="NCBI Taxonomy" id="1003181"/>
    <lineage>
        <taxon>Bacteria</taxon>
        <taxon>Pseudomonadati</taxon>
        <taxon>Pseudomonadota</taxon>
        <taxon>Gammaproteobacteria</taxon>
        <taxon>Thiotrichales</taxon>
        <taxon>Thiotrichaceae</taxon>
        <taxon>Thiomargarita</taxon>
    </lineage>
</organism>
<dbReference type="Pfam" id="PF01850">
    <property type="entry name" value="PIN"/>
    <property type="match status" value="1"/>
</dbReference>
<keyword evidence="3" id="KW-1185">Reference proteome</keyword>
<evidence type="ECO:0000313" key="2">
    <source>
        <dbReference type="EMBL" id="KHD05581.1"/>
    </source>
</evidence>
<reference evidence="2 3" key="1">
    <citation type="journal article" date="2016" name="Front. Microbiol.">
        <title>Single-Cell (Meta-)Genomics of a Dimorphic Candidatus Thiomargarita nelsonii Reveals Genomic Plasticity.</title>
        <authorList>
            <person name="Flood B.E."/>
            <person name="Fliss P."/>
            <person name="Jones D.S."/>
            <person name="Dick G.J."/>
            <person name="Jain S."/>
            <person name="Kaster A.K."/>
            <person name="Winkel M."/>
            <person name="Mussmann M."/>
            <person name="Bailey J."/>
        </authorList>
    </citation>
    <scope>NUCLEOTIDE SEQUENCE [LARGE SCALE GENOMIC DNA]</scope>
    <source>
        <strain evidence="2">Hydrate Ridge</strain>
    </source>
</reference>
<dbReference type="Gene3D" id="3.40.50.1010">
    <property type="entry name" value="5'-nuclease"/>
    <property type="match status" value="1"/>
</dbReference>
<comment type="caution">
    <text evidence="2">The sequence shown here is derived from an EMBL/GenBank/DDBJ whole genome shotgun (WGS) entry which is preliminary data.</text>
</comment>
<dbReference type="Proteomes" id="UP000030428">
    <property type="component" value="Unassembled WGS sequence"/>
</dbReference>
<dbReference type="SUPFAM" id="SSF88723">
    <property type="entry name" value="PIN domain-like"/>
    <property type="match status" value="1"/>
</dbReference>
<dbReference type="EMBL" id="JSZA02000103">
    <property type="protein sequence ID" value="KHD05581.1"/>
    <property type="molecule type" value="Genomic_DNA"/>
</dbReference>
<protein>
    <recommendedName>
        <fullName evidence="1">PIN domain-containing protein</fullName>
    </recommendedName>
</protein>
<evidence type="ECO:0000313" key="3">
    <source>
        <dbReference type="Proteomes" id="UP000030428"/>
    </source>
</evidence>
<dbReference type="CDD" id="cd09854">
    <property type="entry name" value="PIN_VapC-like"/>
    <property type="match status" value="1"/>
</dbReference>